<evidence type="ECO:0000256" key="1">
    <source>
        <dbReference type="PIRSR" id="PIRSR600250-50"/>
    </source>
</evidence>
<dbReference type="GeneID" id="30016278"/>
<evidence type="ECO:0008006" key="5">
    <source>
        <dbReference type="Google" id="ProtNLM"/>
    </source>
</evidence>
<dbReference type="AlphaFoldDB" id="A0A178Z1Y5"/>
<feature type="chain" id="PRO_5008098248" description="Aspergillopepsin-2" evidence="2">
    <location>
        <begin position="20"/>
        <end position="214"/>
    </location>
</feature>
<protein>
    <recommendedName>
        <fullName evidence="5">Aspergillopepsin-2</fullName>
    </recommendedName>
</protein>
<dbReference type="SUPFAM" id="SSF49899">
    <property type="entry name" value="Concanavalin A-like lectins/glucanases"/>
    <property type="match status" value="1"/>
</dbReference>
<dbReference type="GO" id="GO:0006508">
    <property type="term" value="P:proteolysis"/>
    <property type="evidence" value="ECO:0007669"/>
    <property type="project" value="InterPro"/>
</dbReference>
<dbReference type="CDD" id="cd13426">
    <property type="entry name" value="Peptidase_G1"/>
    <property type="match status" value="1"/>
</dbReference>
<dbReference type="InterPro" id="IPR000250">
    <property type="entry name" value="Peptidase_G1"/>
</dbReference>
<dbReference type="EMBL" id="LVYI01000037">
    <property type="protein sequence ID" value="OAP53707.1"/>
    <property type="molecule type" value="Genomic_DNA"/>
</dbReference>
<dbReference type="PRINTS" id="PR00977">
    <property type="entry name" value="SCYTLDPTASE"/>
</dbReference>
<name>A0A178Z1Y5_9EURO</name>
<dbReference type="PANTHER" id="PTHR37536">
    <property type="entry name" value="PUTATIVE (AFU_ORTHOLOGUE AFUA_3G02970)-RELATED"/>
    <property type="match status" value="1"/>
</dbReference>
<reference evidence="3 4" key="1">
    <citation type="submission" date="2016-04" db="EMBL/GenBank/DDBJ databases">
        <title>Draft genome of Fonsecaea erecta CBS 125763.</title>
        <authorList>
            <person name="Weiss V.A."/>
            <person name="Vicente V.A."/>
            <person name="Raittz R.T."/>
            <person name="Moreno L.F."/>
            <person name="De Souza E.M."/>
            <person name="Pedrosa F.O."/>
            <person name="Steffens M.B."/>
            <person name="Faoro H."/>
            <person name="Tadra-Sfeir M.Z."/>
            <person name="Najafzadeh M.J."/>
            <person name="Felipe M.S."/>
            <person name="Teixeira M."/>
            <person name="Sun J."/>
            <person name="Xi L."/>
            <person name="Gomes R."/>
            <person name="De Azevedo C.M."/>
            <person name="Salgado C.G."/>
            <person name="Da Silva M.B."/>
            <person name="Nascimento M.F."/>
            <person name="Queiroz-Telles F."/>
            <person name="Attili D.S."/>
            <person name="Gorbushina A."/>
        </authorList>
    </citation>
    <scope>NUCLEOTIDE SEQUENCE [LARGE SCALE GENOMIC DNA]</scope>
    <source>
        <strain evidence="3 4">CBS 125763</strain>
    </source>
</reference>
<dbReference type="OrthoDB" id="2862635at2759"/>
<evidence type="ECO:0000313" key="4">
    <source>
        <dbReference type="Proteomes" id="UP000078343"/>
    </source>
</evidence>
<keyword evidence="2" id="KW-0732">Signal</keyword>
<dbReference type="Pfam" id="PF01828">
    <property type="entry name" value="Peptidase_A4"/>
    <property type="match status" value="2"/>
</dbReference>
<gene>
    <name evidence="3" type="ORF">AYL99_12113</name>
</gene>
<dbReference type="Proteomes" id="UP000078343">
    <property type="component" value="Unassembled WGS sequence"/>
</dbReference>
<dbReference type="RefSeq" id="XP_018687074.1">
    <property type="nucleotide sequence ID" value="XM_018843594.1"/>
</dbReference>
<evidence type="ECO:0000313" key="3">
    <source>
        <dbReference type="EMBL" id="OAP53707.1"/>
    </source>
</evidence>
<accession>A0A178Z1Y5</accession>
<dbReference type="InterPro" id="IPR013320">
    <property type="entry name" value="ConA-like_dom_sf"/>
</dbReference>
<evidence type="ECO:0000256" key="2">
    <source>
        <dbReference type="SAM" id="SignalP"/>
    </source>
</evidence>
<organism evidence="3 4">
    <name type="scientific">Fonsecaea erecta</name>
    <dbReference type="NCBI Taxonomy" id="1367422"/>
    <lineage>
        <taxon>Eukaryota</taxon>
        <taxon>Fungi</taxon>
        <taxon>Dikarya</taxon>
        <taxon>Ascomycota</taxon>
        <taxon>Pezizomycotina</taxon>
        <taxon>Eurotiomycetes</taxon>
        <taxon>Chaetothyriomycetidae</taxon>
        <taxon>Chaetothyriales</taxon>
        <taxon>Herpotrichiellaceae</taxon>
        <taxon>Fonsecaea</taxon>
    </lineage>
</organism>
<keyword evidence="4" id="KW-1185">Reference proteome</keyword>
<dbReference type="GO" id="GO:0070007">
    <property type="term" value="F:glutamic-type endopeptidase activity"/>
    <property type="evidence" value="ECO:0007669"/>
    <property type="project" value="InterPro"/>
</dbReference>
<feature type="active site" description="Proton acceptor" evidence="1">
    <location>
        <position position="149"/>
    </location>
</feature>
<dbReference type="InterPro" id="IPR038656">
    <property type="entry name" value="Peptidase_G1_sf"/>
</dbReference>
<sequence length="214" mass="23716">MKVADVFALALILAEGSFAARLTRMRQGRDDMHRYGLSRRTRPPTAKIKMGSGQDMRMEVHDAMKPTAASRRWSIATNSILQSGIDFYVDDDVQGFDAWYERYPNSAYDFKGMKISTGDEIMVTDTANSATESKVTIENLSTGQTWIVEDFEENDMLVPFVNFDNVTFTMSPATSGDTTYGSSGATVMEIMQKGSAITDVSIQGSQIVVQRIQS</sequence>
<feature type="signal peptide" evidence="2">
    <location>
        <begin position="1"/>
        <end position="19"/>
    </location>
</feature>
<comment type="caution">
    <text evidence="3">The sequence shown here is derived from an EMBL/GenBank/DDBJ whole genome shotgun (WGS) entry which is preliminary data.</text>
</comment>
<proteinExistence type="predicted"/>
<dbReference type="Gene3D" id="2.60.120.700">
    <property type="entry name" value="Peptidase G1"/>
    <property type="match status" value="1"/>
</dbReference>
<dbReference type="PANTHER" id="PTHR37536:SF1">
    <property type="entry name" value="ASPERGILLOPEPSIN, PUTAITVE (AFU_ORTHOLOGUE AFUA_7G01200)"/>
    <property type="match status" value="1"/>
</dbReference>
<dbReference type="STRING" id="1367422.A0A178Z1Y5"/>